<dbReference type="AlphaFoldDB" id="A0A919UHN1"/>
<feature type="domain" description="Ricin B lectin" evidence="2">
    <location>
        <begin position="31"/>
        <end position="173"/>
    </location>
</feature>
<organism evidence="3 4">
    <name type="scientific">Dactylosporangium siamense</name>
    <dbReference type="NCBI Taxonomy" id="685454"/>
    <lineage>
        <taxon>Bacteria</taxon>
        <taxon>Bacillati</taxon>
        <taxon>Actinomycetota</taxon>
        <taxon>Actinomycetes</taxon>
        <taxon>Micromonosporales</taxon>
        <taxon>Micromonosporaceae</taxon>
        <taxon>Dactylosporangium</taxon>
    </lineage>
</organism>
<name>A0A919UHN1_9ACTN</name>
<dbReference type="SUPFAM" id="SSF50370">
    <property type="entry name" value="Ricin B-like lectins"/>
    <property type="match status" value="1"/>
</dbReference>
<keyword evidence="4" id="KW-1185">Reference proteome</keyword>
<dbReference type="Pfam" id="PF14200">
    <property type="entry name" value="RicinB_lectin_2"/>
    <property type="match status" value="1"/>
</dbReference>
<dbReference type="Proteomes" id="UP000660611">
    <property type="component" value="Unassembled WGS sequence"/>
</dbReference>
<accession>A0A919UHN1</accession>
<dbReference type="InterPro" id="IPR035992">
    <property type="entry name" value="Ricin_B-like_lectins"/>
</dbReference>
<reference evidence="3" key="1">
    <citation type="submission" date="2021-01" db="EMBL/GenBank/DDBJ databases">
        <title>Whole genome shotgun sequence of Dactylosporangium siamense NBRC 106093.</title>
        <authorList>
            <person name="Komaki H."/>
            <person name="Tamura T."/>
        </authorList>
    </citation>
    <scope>NUCLEOTIDE SEQUENCE</scope>
    <source>
        <strain evidence="3">NBRC 106093</strain>
    </source>
</reference>
<evidence type="ECO:0000313" key="3">
    <source>
        <dbReference type="EMBL" id="GIG50833.1"/>
    </source>
</evidence>
<protein>
    <recommendedName>
        <fullName evidence="2">Ricin B lectin domain-containing protein</fullName>
    </recommendedName>
</protein>
<dbReference type="EMBL" id="BONQ01000139">
    <property type="protein sequence ID" value="GIG50833.1"/>
    <property type="molecule type" value="Genomic_DNA"/>
</dbReference>
<feature type="chain" id="PRO_5037839153" description="Ricin B lectin domain-containing protein" evidence="1">
    <location>
        <begin position="26"/>
        <end position="173"/>
    </location>
</feature>
<dbReference type="RefSeq" id="WP_203852465.1">
    <property type="nucleotide sequence ID" value="NZ_BAAAVW010000014.1"/>
</dbReference>
<dbReference type="CDD" id="cd00161">
    <property type="entry name" value="beta-trefoil_Ricin-like"/>
    <property type="match status" value="1"/>
</dbReference>
<sequence>MITIVRRVLLALVLGAGLAITPVAAAQAAGAPVWSSWDVAHSGQCMDVPDWGTSNKLQLQQSPCNGSTAQLFNLEPVGNEGFYLIRNYNSGKCLDVRDRSKSNNAVVQQYTCHGDTNQWWFQIEITTVPGYYHFVNRNSWKCLTVRDGSILALAKLVQYDCNAGGVTTHQAWR</sequence>
<evidence type="ECO:0000259" key="2">
    <source>
        <dbReference type="SMART" id="SM00458"/>
    </source>
</evidence>
<comment type="caution">
    <text evidence="3">The sequence shown here is derived from an EMBL/GenBank/DDBJ whole genome shotgun (WGS) entry which is preliminary data.</text>
</comment>
<keyword evidence="1" id="KW-0732">Signal</keyword>
<dbReference type="Gene3D" id="2.80.10.50">
    <property type="match status" value="2"/>
</dbReference>
<dbReference type="SMART" id="SM00458">
    <property type="entry name" value="RICIN"/>
    <property type="match status" value="1"/>
</dbReference>
<evidence type="ECO:0000256" key="1">
    <source>
        <dbReference type="SAM" id="SignalP"/>
    </source>
</evidence>
<evidence type="ECO:0000313" key="4">
    <source>
        <dbReference type="Proteomes" id="UP000660611"/>
    </source>
</evidence>
<gene>
    <name evidence="3" type="ORF">Dsi01nite_088740</name>
</gene>
<feature type="signal peptide" evidence="1">
    <location>
        <begin position="1"/>
        <end position="25"/>
    </location>
</feature>
<proteinExistence type="predicted"/>
<dbReference type="InterPro" id="IPR000772">
    <property type="entry name" value="Ricin_B_lectin"/>
</dbReference>
<dbReference type="PROSITE" id="PS50231">
    <property type="entry name" value="RICIN_B_LECTIN"/>
    <property type="match status" value="1"/>
</dbReference>